<organism evidence="2 3">
    <name type="scientific">Candidatus Ryanbacteria bacterium RIFCSPLOWO2_12_FULL_47_9c</name>
    <dbReference type="NCBI Taxonomy" id="1802131"/>
    <lineage>
        <taxon>Bacteria</taxon>
        <taxon>Candidatus Ryaniibacteriota</taxon>
    </lineage>
</organism>
<dbReference type="AlphaFoldDB" id="A0A1G2H7A2"/>
<evidence type="ECO:0000256" key="1">
    <source>
        <dbReference type="SAM" id="SignalP"/>
    </source>
</evidence>
<feature type="signal peptide" evidence="1">
    <location>
        <begin position="1"/>
        <end position="34"/>
    </location>
</feature>
<accession>A0A1G2H7A2</accession>
<feature type="chain" id="PRO_5009583088" description="EGF-like domain-containing protein" evidence="1">
    <location>
        <begin position="35"/>
        <end position="239"/>
    </location>
</feature>
<evidence type="ECO:0008006" key="4">
    <source>
        <dbReference type="Google" id="ProtNLM"/>
    </source>
</evidence>
<sequence>MVSGYNNGRKRVMKLRMVLAAALVFCTLAPMAMAQVGGPFDHLKCYRITFKKGALAVDGHALDSLVLTPFQVPPFKIEEGCRLQPAKKPRPIMFCVPVDKQPRQNPTGTKLQNDYLVYQIRCPSEPDLQQGVKDQFVRGIADIHRKPTTRLLLVPAYKIDTPPPPCEPTAPHICGGTCPNSGDECRPGPTDICGCFPPSQPCGLVPGTNQCSGDCPSAGEICRTFTDPAGGVACDCVAG</sequence>
<keyword evidence="1" id="KW-0732">Signal</keyword>
<dbReference type="Proteomes" id="UP000178996">
    <property type="component" value="Unassembled WGS sequence"/>
</dbReference>
<gene>
    <name evidence="2" type="ORF">A3G60_02980</name>
</gene>
<evidence type="ECO:0000313" key="2">
    <source>
        <dbReference type="EMBL" id="OGZ58353.1"/>
    </source>
</evidence>
<name>A0A1G2H7A2_9BACT</name>
<dbReference type="EMBL" id="MHOB01000003">
    <property type="protein sequence ID" value="OGZ58353.1"/>
    <property type="molecule type" value="Genomic_DNA"/>
</dbReference>
<protein>
    <recommendedName>
        <fullName evidence="4">EGF-like domain-containing protein</fullName>
    </recommendedName>
</protein>
<evidence type="ECO:0000313" key="3">
    <source>
        <dbReference type="Proteomes" id="UP000178996"/>
    </source>
</evidence>
<comment type="caution">
    <text evidence="2">The sequence shown here is derived from an EMBL/GenBank/DDBJ whole genome shotgun (WGS) entry which is preliminary data.</text>
</comment>
<proteinExistence type="predicted"/>
<reference evidence="2 3" key="1">
    <citation type="journal article" date="2016" name="Nat. Commun.">
        <title>Thousands of microbial genomes shed light on interconnected biogeochemical processes in an aquifer system.</title>
        <authorList>
            <person name="Anantharaman K."/>
            <person name="Brown C.T."/>
            <person name="Hug L.A."/>
            <person name="Sharon I."/>
            <person name="Castelle C.J."/>
            <person name="Probst A.J."/>
            <person name="Thomas B.C."/>
            <person name="Singh A."/>
            <person name="Wilkins M.J."/>
            <person name="Karaoz U."/>
            <person name="Brodie E.L."/>
            <person name="Williams K.H."/>
            <person name="Hubbard S.S."/>
            <person name="Banfield J.F."/>
        </authorList>
    </citation>
    <scope>NUCLEOTIDE SEQUENCE [LARGE SCALE GENOMIC DNA]</scope>
</reference>